<accession>A0A2G5TD32</accession>
<feature type="chain" id="PRO_5013922584" description="CUB-like domain-containing protein" evidence="1">
    <location>
        <begin position="17"/>
        <end position="340"/>
    </location>
</feature>
<sequence length="340" mass="37917">MLKLLVSLVLLSAVSADGTTCRTGNVVNRRVNGAAFYFPATWNETLPAPKLAKEQSCSWTITIPSGYYVKVIIDGKTTDEDSRFQMIDSVGHFIQTTHEKKNPYFFPPTKLTLAVSNYAEATFGFRIEWAQLPAGPFKIHGIGEVANLVNATNSIYNEFYGSTEGISLLVFPEDRRNYYSLRSTLVFESASTGLGNYIDNLYEMYRTGNQFLSQSTGIVLVNVEDSGKTDLLLVQSEQYTKNFTYVELVTVANSTYNATVNSHHELSVLVSATHINQTMINVEIGDTDIVTQYVGTPTPFWFDKNYTGAELKAALPIFYPDYGIIQWVLHSGRAVFTFQA</sequence>
<dbReference type="AlphaFoldDB" id="A0A2G5TD32"/>
<dbReference type="EMBL" id="PDUG01000005">
    <property type="protein sequence ID" value="PIC25170.1"/>
    <property type="molecule type" value="Genomic_DNA"/>
</dbReference>
<feature type="domain" description="CUB-like" evidence="2">
    <location>
        <begin position="16"/>
        <end position="133"/>
    </location>
</feature>
<dbReference type="Pfam" id="PF02408">
    <property type="entry name" value="CUB_2"/>
    <property type="match status" value="1"/>
</dbReference>
<reference evidence="4" key="1">
    <citation type="submission" date="2017-10" db="EMBL/GenBank/DDBJ databases">
        <title>Rapid genome shrinkage in a self-fertile nematode reveals novel sperm competition proteins.</title>
        <authorList>
            <person name="Yin D."/>
            <person name="Schwarz E.M."/>
            <person name="Thomas C.G."/>
            <person name="Felde R.L."/>
            <person name="Korf I.F."/>
            <person name="Cutter A.D."/>
            <person name="Schartner C.M."/>
            <person name="Ralston E.J."/>
            <person name="Meyer B.J."/>
            <person name="Haag E.S."/>
        </authorList>
    </citation>
    <scope>NUCLEOTIDE SEQUENCE [LARGE SCALE GENOMIC DNA]</scope>
    <source>
        <strain evidence="4">JU1422</strain>
    </source>
</reference>
<dbReference type="OrthoDB" id="5795571at2759"/>
<gene>
    <name evidence="3" type="primary">Cnig_chr_V.g18205</name>
    <name evidence="3" type="ORF">B9Z55_018205</name>
</gene>
<dbReference type="PANTHER" id="PTHR47155:SF2">
    <property type="entry name" value="CUB-LIKE DOMAIN-CONTAINING PROTEIN"/>
    <property type="match status" value="1"/>
</dbReference>
<keyword evidence="4" id="KW-1185">Reference proteome</keyword>
<evidence type="ECO:0000259" key="2">
    <source>
        <dbReference type="Pfam" id="PF02408"/>
    </source>
</evidence>
<dbReference type="InterPro" id="IPR003366">
    <property type="entry name" value="CUB-like_dom"/>
</dbReference>
<evidence type="ECO:0000313" key="4">
    <source>
        <dbReference type="Proteomes" id="UP000230233"/>
    </source>
</evidence>
<protein>
    <recommendedName>
        <fullName evidence="2">CUB-like domain-containing protein</fullName>
    </recommendedName>
</protein>
<name>A0A2G5TD32_9PELO</name>
<organism evidence="3 4">
    <name type="scientific">Caenorhabditis nigoni</name>
    <dbReference type="NCBI Taxonomy" id="1611254"/>
    <lineage>
        <taxon>Eukaryota</taxon>
        <taxon>Metazoa</taxon>
        <taxon>Ecdysozoa</taxon>
        <taxon>Nematoda</taxon>
        <taxon>Chromadorea</taxon>
        <taxon>Rhabditida</taxon>
        <taxon>Rhabditina</taxon>
        <taxon>Rhabditomorpha</taxon>
        <taxon>Rhabditoidea</taxon>
        <taxon>Rhabditidae</taxon>
        <taxon>Peloderinae</taxon>
        <taxon>Caenorhabditis</taxon>
    </lineage>
</organism>
<evidence type="ECO:0000313" key="3">
    <source>
        <dbReference type="EMBL" id="PIC25170.1"/>
    </source>
</evidence>
<feature type="signal peptide" evidence="1">
    <location>
        <begin position="1"/>
        <end position="16"/>
    </location>
</feature>
<proteinExistence type="predicted"/>
<comment type="caution">
    <text evidence="3">The sequence shown here is derived from an EMBL/GenBank/DDBJ whole genome shotgun (WGS) entry which is preliminary data.</text>
</comment>
<dbReference type="PANTHER" id="PTHR47155">
    <property type="entry name" value="DOWNSTREAM OF DAF-16 (REGULATED BY DAF-16)-RELATED"/>
    <property type="match status" value="1"/>
</dbReference>
<dbReference type="Proteomes" id="UP000230233">
    <property type="component" value="Chromosome V"/>
</dbReference>
<keyword evidence="1" id="KW-0732">Signal</keyword>
<evidence type="ECO:0000256" key="1">
    <source>
        <dbReference type="SAM" id="SignalP"/>
    </source>
</evidence>